<accession>A0A5E4WCT3</accession>
<dbReference type="Proteomes" id="UP000382577">
    <property type="component" value="Unassembled WGS sequence"/>
</dbReference>
<gene>
    <name evidence="2" type="ORF">PFI31113_03138</name>
</gene>
<name>A0A5E4WCT3_9BURK</name>
<evidence type="ECO:0000313" key="3">
    <source>
        <dbReference type="Proteomes" id="UP000382577"/>
    </source>
</evidence>
<reference evidence="2 3" key="1">
    <citation type="submission" date="2019-08" db="EMBL/GenBank/DDBJ databases">
        <authorList>
            <person name="Peeters C."/>
        </authorList>
    </citation>
    <scope>NUCLEOTIDE SEQUENCE [LARGE SCALE GENOMIC DNA]</scope>
    <source>
        <strain evidence="2 3">LMG 31113</strain>
    </source>
</reference>
<feature type="region of interest" description="Disordered" evidence="1">
    <location>
        <begin position="46"/>
        <end position="71"/>
    </location>
</feature>
<dbReference type="AlphaFoldDB" id="A0A5E4WCT3"/>
<sequence length="207" mass="23513">MTCWRRLRDWQSDGAWERLHLALLKCLREHDQIDWSRASIDGAYVRAPPGGRADRAEPHRSGQTWQQASPDCRQARRASGADYHGCNRHDSMVFEALVGAILSVRGLSGRPRCRPDKLHVERAMTLHVADNTCASGASRKNDRLGKYRWVVECKHAWLAGFRKLRSASSDFCKRISLCSPRLAPLSALDLLTGFVSRSKRIRRSYSK</sequence>
<proteinExistence type="predicted"/>
<organism evidence="2 3">
    <name type="scientific">Pandoraea fibrosis</name>
    <dbReference type="NCBI Taxonomy" id="1891094"/>
    <lineage>
        <taxon>Bacteria</taxon>
        <taxon>Pseudomonadati</taxon>
        <taxon>Pseudomonadota</taxon>
        <taxon>Betaproteobacteria</taxon>
        <taxon>Burkholderiales</taxon>
        <taxon>Burkholderiaceae</taxon>
        <taxon>Pandoraea</taxon>
    </lineage>
</organism>
<evidence type="ECO:0000313" key="2">
    <source>
        <dbReference type="EMBL" id="VVE21589.1"/>
    </source>
</evidence>
<evidence type="ECO:0000256" key="1">
    <source>
        <dbReference type="SAM" id="MobiDB-lite"/>
    </source>
</evidence>
<protein>
    <submittedName>
        <fullName evidence="2">Transposase</fullName>
    </submittedName>
</protein>
<dbReference type="EMBL" id="CABPRW010000007">
    <property type="protein sequence ID" value="VVE21589.1"/>
    <property type="molecule type" value="Genomic_DNA"/>
</dbReference>